<sequence>MKKSYFYLLCTLGCSLLFNSCDRNNDNPSQLNENASIGNPEARISFTSTQLLIESRKVDMLTVDQTLNLEWDGLNIYAILQADANLVLYARNTRITNSPRYTLWATNKYLPYPIQTARLVAQLDGNLVVYRDAPNIPSNMIWASYTDTKPDVTNPSIKLQVVKKTNALNSGSPKYYVKFILEGNNSDRKVIAEVDITSIR</sequence>
<proteinExistence type="predicted"/>
<dbReference type="InterPro" id="IPR001480">
    <property type="entry name" value="Bulb-type_lectin_dom"/>
</dbReference>
<accession>A0A1T3I9Q1</accession>
<dbReference type="Proteomes" id="UP000188947">
    <property type="component" value="Unassembled WGS sequence"/>
</dbReference>
<dbReference type="OrthoDB" id="1247215at2"/>
<evidence type="ECO:0000313" key="3">
    <source>
        <dbReference type="Proteomes" id="UP000188947"/>
    </source>
</evidence>
<feature type="domain" description="Bulb-type lectin" evidence="1">
    <location>
        <begin position="52"/>
        <end position="182"/>
    </location>
</feature>
<dbReference type="SUPFAM" id="SSF51110">
    <property type="entry name" value="alpha-D-mannose-specific plant lectins"/>
    <property type="match status" value="1"/>
</dbReference>
<dbReference type="EMBL" id="MPOG01000001">
    <property type="protein sequence ID" value="OOH97742.1"/>
    <property type="molecule type" value="Genomic_DNA"/>
</dbReference>
<evidence type="ECO:0000313" key="2">
    <source>
        <dbReference type="EMBL" id="OOH97742.1"/>
    </source>
</evidence>
<dbReference type="PROSITE" id="PS50927">
    <property type="entry name" value="BULB_LECTIN"/>
    <property type="match status" value="1"/>
</dbReference>
<organism evidence="2 3">
    <name type="scientific">Elizabethkingia meningoseptica</name>
    <name type="common">Chryseobacterium meningosepticum</name>
    <dbReference type="NCBI Taxonomy" id="238"/>
    <lineage>
        <taxon>Bacteria</taxon>
        <taxon>Pseudomonadati</taxon>
        <taxon>Bacteroidota</taxon>
        <taxon>Flavobacteriia</taxon>
        <taxon>Flavobacteriales</taxon>
        <taxon>Weeksellaceae</taxon>
        <taxon>Elizabethkingia</taxon>
    </lineage>
</organism>
<name>A0A1T3I9Q1_ELIME</name>
<protein>
    <recommendedName>
        <fullName evidence="1">Bulb-type lectin domain-containing protein</fullName>
    </recommendedName>
</protein>
<evidence type="ECO:0000259" key="1">
    <source>
        <dbReference type="PROSITE" id="PS50927"/>
    </source>
</evidence>
<reference evidence="2 3" key="1">
    <citation type="submission" date="2016-11" db="EMBL/GenBank/DDBJ databases">
        <title>Genome sequence and comparative genomic analysis of clinical strain Elizabethkingia meningoseptica 61421 PRCM.</title>
        <authorList>
            <person name="Wang M."/>
            <person name="Hu S."/>
            <person name="Cao L."/>
            <person name="Jiang T."/>
            <person name="Zhou Y."/>
            <person name="Ming D."/>
        </authorList>
    </citation>
    <scope>NUCLEOTIDE SEQUENCE [LARGE SCALE GENOMIC DNA]</scope>
    <source>
        <strain evidence="2 3">61421 PRCM</strain>
    </source>
</reference>
<dbReference type="Gene3D" id="2.90.10.10">
    <property type="entry name" value="Bulb-type lectin domain"/>
    <property type="match status" value="1"/>
</dbReference>
<dbReference type="AlphaFoldDB" id="A0A1T3I9Q1"/>
<keyword evidence="3" id="KW-1185">Reference proteome</keyword>
<dbReference type="InterPro" id="IPR036426">
    <property type="entry name" value="Bulb-type_lectin_dom_sf"/>
</dbReference>
<comment type="caution">
    <text evidence="2">The sequence shown here is derived from an EMBL/GenBank/DDBJ whole genome shotgun (WGS) entry which is preliminary data.</text>
</comment>
<dbReference type="RefSeq" id="WP_070904908.1">
    <property type="nucleotide sequence ID" value="NZ_CP016378.1"/>
</dbReference>
<gene>
    <name evidence="2" type="ORF">BMF97_00265</name>
</gene>